<dbReference type="OrthoDB" id="1423961at2"/>
<dbReference type="Gene3D" id="2.60.120.10">
    <property type="entry name" value="Jelly Rolls"/>
    <property type="match status" value="1"/>
</dbReference>
<organism evidence="2 3">
    <name type="scientific">Flavihumibacter petaseus NBRC 106054</name>
    <dbReference type="NCBI Taxonomy" id="1220578"/>
    <lineage>
        <taxon>Bacteria</taxon>
        <taxon>Pseudomonadati</taxon>
        <taxon>Bacteroidota</taxon>
        <taxon>Chitinophagia</taxon>
        <taxon>Chitinophagales</taxon>
        <taxon>Chitinophagaceae</taxon>
        <taxon>Flavihumibacter</taxon>
    </lineage>
</organism>
<dbReference type="InterPro" id="IPR053146">
    <property type="entry name" value="QDO-like"/>
</dbReference>
<dbReference type="InterPro" id="IPR014710">
    <property type="entry name" value="RmlC-like_jellyroll"/>
</dbReference>
<evidence type="ECO:0000313" key="2">
    <source>
        <dbReference type="EMBL" id="GAO41870.1"/>
    </source>
</evidence>
<dbReference type="PANTHER" id="PTHR36440:SF1">
    <property type="entry name" value="PUTATIVE (AFU_ORTHOLOGUE AFUA_8G07350)-RELATED"/>
    <property type="match status" value="1"/>
</dbReference>
<feature type="domain" description="Cupin type-2" evidence="1">
    <location>
        <begin position="41"/>
        <end position="102"/>
    </location>
</feature>
<dbReference type="AlphaFoldDB" id="A0A0E9MXN3"/>
<dbReference type="SUPFAM" id="SSF51182">
    <property type="entry name" value="RmlC-like cupins"/>
    <property type="match status" value="1"/>
</dbReference>
<protein>
    <recommendedName>
        <fullName evidence="1">Cupin type-2 domain-containing protein</fullName>
    </recommendedName>
</protein>
<keyword evidence="3" id="KW-1185">Reference proteome</keyword>
<accession>A0A0E9MXN3</accession>
<evidence type="ECO:0000313" key="3">
    <source>
        <dbReference type="Proteomes" id="UP000033121"/>
    </source>
</evidence>
<proteinExistence type="predicted"/>
<dbReference type="InterPro" id="IPR013096">
    <property type="entry name" value="Cupin_2"/>
</dbReference>
<gene>
    <name evidence="2" type="ORF">FPE01S_01_08850</name>
</gene>
<evidence type="ECO:0000259" key="1">
    <source>
        <dbReference type="Pfam" id="PF07883"/>
    </source>
</evidence>
<dbReference type="RefSeq" id="WP_052955511.1">
    <property type="nucleotide sequence ID" value="NZ_BBWV01000001.1"/>
</dbReference>
<dbReference type="Pfam" id="PF07883">
    <property type="entry name" value="Cupin_2"/>
    <property type="match status" value="1"/>
</dbReference>
<dbReference type="Proteomes" id="UP000033121">
    <property type="component" value="Unassembled WGS sequence"/>
</dbReference>
<reference evidence="2 3" key="1">
    <citation type="submission" date="2015-04" db="EMBL/GenBank/DDBJ databases">
        <title>Whole genome shotgun sequence of Flavihumibacter petaseus NBRC 106054.</title>
        <authorList>
            <person name="Miyazawa S."/>
            <person name="Hosoyama A."/>
            <person name="Hashimoto M."/>
            <person name="Noguchi M."/>
            <person name="Tsuchikane K."/>
            <person name="Ohji S."/>
            <person name="Yamazoe A."/>
            <person name="Ichikawa N."/>
            <person name="Kimura A."/>
            <person name="Fujita N."/>
        </authorList>
    </citation>
    <scope>NUCLEOTIDE SEQUENCE [LARGE SCALE GENOMIC DNA]</scope>
    <source>
        <strain evidence="2 3">NBRC 106054</strain>
    </source>
</reference>
<sequence>MPITSKRSKQKWFTGTMITWKLTGEESNNAVVVADLEAVAGSEPPRHLHTREDEVFIIHEGSMSFFVGDDIWEANPGDTVFLPRNIPHHYTIHSDSVKCTLIATPGFIDGFYNALSVPGDDDFSGELQTPSEAQIQYFLTLTEQYGMRFI</sequence>
<comment type="caution">
    <text evidence="2">The sequence shown here is derived from an EMBL/GenBank/DDBJ whole genome shotgun (WGS) entry which is preliminary data.</text>
</comment>
<dbReference type="PANTHER" id="PTHR36440">
    <property type="entry name" value="PUTATIVE (AFU_ORTHOLOGUE AFUA_8G07350)-RELATED"/>
    <property type="match status" value="1"/>
</dbReference>
<name>A0A0E9MXN3_9BACT</name>
<dbReference type="EMBL" id="BBWV01000001">
    <property type="protein sequence ID" value="GAO41870.1"/>
    <property type="molecule type" value="Genomic_DNA"/>
</dbReference>
<dbReference type="STRING" id="1220578.FPE01S_01_08850"/>
<dbReference type="InterPro" id="IPR011051">
    <property type="entry name" value="RmlC_Cupin_sf"/>
</dbReference>